<sequence>MPMVASLEELKAEFLGDHELQSVFIEENLDDRVATLCERTINCLDKSSKKATPHGKSKKEEREAQKRRADLVNEKKSKKQKLESGKASERTTEECAAPSNKSDVLPKKKHKNEAIPITGSPLNLKPEEGVEKKGKKSFPPPKEKESTVASQDGPSTSAAMSQEPSTSTTNGAIKNSPVPPDAKATIMMKRIPKIPKANNVNLSQETDALLDLAGHSLATSSKRIPLKQKSSMCSSGKVDKKSPQIKTRSSPRKPKHSNSKSKNDLQNDDKALANKYSMERRETTNHQSPLQMPSYVKEKTKHMKDTFGTQSNVRRKDKRESPEPSEPWNGEVWLEDFEVSNSETKEAKVGKQKKDLCQCFRRNDHDKTCFQPFNCTHDLEDVGMTILKFNMESLQIDLKFCEDAFYDKNFFGRRVSSLLSIDDYLPMKTVFQKIAQADKAVEFLLVFFWDCPDNDVNTIRRLYHSLKCSDLVAVLAGLDEDPTFSTYLLPYTNHESLPPSMTTRKLNFIGSEAGQPAFIFVIAKNPEPDTQSSAVSSTAVVPGELSDLPDGVFDSEGFEWKSGLLSVDDLVDMCRRTQRIDRVREYVDWFVESFFSTNLDFDQRNVILLSLSERSLLSTDSKRWLQLWDAPPIEYEVDPDLEAVFHKSLRPYYGFSALS</sequence>
<dbReference type="EMBL" id="JAUCMV010000004">
    <property type="protein sequence ID" value="KAK0405195.1"/>
    <property type="molecule type" value="Genomic_DNA"/>
</dbReference>
<organism evidence="2 3">
    <name type="scientific">Steinernema hermaphroditum</name>
    <dbReference type="NCBI Taxonomy" id="289476"/>
    <lineage>
        <taxon>Eukaryota</taxon>
        <taxon>Metazoa</taxon>
        <taxon>Ecdysozoa</taxon>
        <taxon>Nematoda</taxon>
        <taxon>Chromadorea</taxon>
        <taxon>Rhabditida</taxon>
        <taxon>Tylenchina</taxon>
        <taxon>Panagrolaimomorpha</taxon>
        <taxon>Strongyloidoidea</taxon>
        <taxon>Steinernematidae</taxon>
        <taxon>Steinernema</taxon>
    </lineage>
</organism>
<feature type="compositionally biased region" description="Basic and acidic residues" evidence="1">
    <location>
        <begin position="261"/>
        <end position="284"/>
    </location>
</feature>
<evidence type="ECO:0000313" key="2">
    <source>
        <dbReference type="EMBL" id="KAK0405195.1"/>
    </source>
</evidence>
<accession>A0AA39HGR0</accession>
<comment type="caution">
    <text evidence="2">The sequence shown here is derived from an EMBL/GenBank/DDBJ whole genome shotgun (WGS) entry which is preliminary data.</text>
</comment>
<feature type="compositionally biased region" description="Basic residues" evidence="1">
    <location>
        <begin position="249"/>
        <end position="259"/>
    </location>
</feature>
<feature type="compositionally biased region" description="Basic and acidic residues" evidence="1">
    <location>
        <begin position="58"/>
        <end position="93"/>
    </location>
</feature>
<name>A0AA39HGR0_9BILA</name>
<feature type="compositionally biased region" description="Polar residues" evidence="1">
    <location>
        <begin position="218"/>
        <end position="234"/>
    </location>
</feature>
<reference evidence="2" key="1">
    <citation type="submission" date="2023-06" db="EMBL/GenBank/DDBJ databases">
        <title>Genomic analysis of the entomopathogenic nematode Steinernema hermaphroditum.</title>
        <authorList>
            <person name="Schwarz E.M."/>
            <person name="Heppert J.K."/>
            <person name="Baniya A."/>
            <person name="Schwartz H.T."/>
            <person name="Tan C.-H."/>
            <person name="Antoshechkin I."/>
            <person name="Sternberg P.W."/>
            <person name="Goodrich-Blair H."/>
            <person name="Dillman A.R."/>
        </authorList>
    </citation>
    <scope>NUCLEOTIDE SEQUENCE</scope>
    <source>
        <strain evidence="2">PS9179</strain>
        <tissue evidence="2">Whole animal</tissue>
    </source>
</reference>
<proteinExistence type="predicted"/>
<evidence type="ECO:0000313" key="3">
    <source>
        <dbReference type="Proteomes" id="UP001175271"/>
    </source>
</evidence>
<dbReference type="Proteomes" id="UP001175271">
    <property type="component" value="Unassembled WGS sequence"/>
</dbReference>
<feature type="region of interest" description="Disordered" evidence="1">
    <location>
        <begin position="44"/>
        <end position="183"/>
    </location>
</feature>
<protein>
    <submittedName>
        <fullName evidence="2">Uncharacterized protein</fullName>
    </submittedName>
</protein>
<dbReference type="AlphaFoldDB" id="A0AA39HGR0"/>
<feature type="region of interest" description="Disordered" evidence="1">
    <location>
        <begin position="218"/>
        <end position="329"/>
    </location>
</feature>
<gene>
    <name evidence="2" type="ORF">QR680_017847</name>
</gene>
<evidence type="ECO:0000256" key="1">
    <source>
        <dbReference type="SAM" id="MobiDB-lite"/>
    </source>
</evidence>
<keyword evidence="3" id="KW-1185">Reference proteome</keyword>
<feature type="compositionally biased region" description="Polar residues" evidence="1">
    <location>
        <begin position="147"/>
        <end position="173"/>
    </location>
</feature>